<comment type="caution">
    <text evidence="1">The sequence shown here is derived from an EMBL/GenBank/DDBJ whole genome shotgun (WGS) entry which is preliminary data.</text>
</comment>
<dbReference type="EMBL" id="LOED01000042">
    <property type="protein sequence ID" value="KXG74648.1"/>
    <property type="molecule type" value="Genomic_DNA"/>
</dbReference>
<evidence type="ECO:0000313" key="1">
    <source>
        <dbReference type="EMBL" id="KXG74648.1"/>
    </source>
</evidence>
<evidence type="ECO:0000313" key="2">
    <source>
        <dbReference type="Proteomes" id="UP000070427"/>
    </source>
</evidence>
<dbReference type="AlphaFoldDB" id="A0A140L273"/>
<gene>
    <name evidence="1" type="ORF">AN618_22050</name>
</gene>
<keyword evidence="2" id="KW-1185">Reference proteome</keyword>
<dbReference type="InParanoid" id="A0A140L273"/>
<organism evidence="1 2">
    <name type="scientific">Fervidicola ferrireducens</name>
    <dbReference type="NCBI Taxonomy" id="520764"/>
    <lineage>
        <taxon>Bacteria</taxon>
        <taxon>Bacillati</taxon>
        <taxon>Bacillota</taxon>
        <taxon>Clostridia</taxon>
        <taxon>Thermosediminibacterales</taxon>
        <taxon>Thermosediminibacteraceae</taxon>
        <taxon>Fervidicola</taxon>
    </lineage>
</organism>
<sequence>MRNFFLRLRHLLRNYLPHSGPRDHAAFLILPDLYRRSGFHDITLRNPFPFGLFYNGKVDTLFLRDLFCNGRRPNLSGLHKCEHVFFNDAAVGPCGSHHPQVHSVLPGHPFGRRRCLYLPTYPVFCRLGLGRYRLGTRPGSFELRICLINFSQFGKRFVLPSYYGYFLPHFHHRAFRGQDLFQYPRSGGFLLQVHFISLYFQQGFPLLDLFTLFLQPPYYGAFSHRKSQFRHPNYLGHAITPLNFLPSNYLNKSLTAFTISST</sequence>
<name>A0A140L273_9FIRM</name>
<dbReference type="Proteomes" id="UP000070427">
    <property type="component" value="Unassembled WGS sequence"/>
</dbReference>
<proteinExistence type="predicted"/>
<protein>
    <submittedName>
        <fullName evidence="1">Uncharacterized protein</fullName>
    </submittedName>
</protein>
<accession>A0A140L273</accession>
<reference evidence="1 2" key="1">
    <citation type="submission" date="2015-12" db="EMBL/GenBank/DDBJ databases">
        <title>Draft genome sequnece of Fervidicola ferrireducens strain Y170.</title>
        <authorList>
            <person name="Patel B.K."/>
        </authorList>
    </citation>
    <scope>NUCLEOTIDE SEQUENCE [LARGE SCALE GENOMIC DNA]</scope>
    <source>
        <strain evidence="1 2">Y170</strain>
    </source>
</reference>